<dbReference type="STRING" id="428993.SAMN06296058_3250"/>
<keyword evidence="3" id="KW-1185">Reference proteome</keyword>
<dbReference type="PANTHER" id="PTHR42791">
    <property type="entry name" value="GNAT FAMILY ACETYLTRANSFERASE"/>
    <property type="match status" value="1"/>
</dbReference>
<proteinExistence type="predicted"/>
<protein>
    <submittedName>
        <fullName evidence="2">Acetyltransferase (GNAT) domain-containing protein</fullName>
    </submittedName>
</protein>
<dbReference type="OrthoDB" id="9789605at2"/>
<evidence type="ECO:0000313" key="2">
    <source>
        <dbReference type="EMBL" id="SKC80243.1"/>
    </source>
</evidence>
<dbReference type="Pfam" id="PF13508">
    <property type="entry name" value="Acetyltransf_7"/>
    <property type="match status" value="1"/>
</dbReference>
<dbReference type="Proteomes" id="UP000190341">
    <property type="component" value="Unassembled WGS sequence"/>
</dbReference>
<dbReference type="AlphaFoldDB" id="A0A1T5LWJ0"/>
<dbReference type="PANTHER" id="PTHR42791:SF1">
    <property type="entry name" value="N-ACETYLTRANSFERASE DOMAIN-CONTAINING PROTEIN"/>
    <property type="match status" value="1"/>
</dbReference>
<gene>
    <name evidence="2" type="ORF">SAMN06296058_3250</name>
</gene>
<dbReference type="PROSITE" id="PS51186">
    <property type="entry name" value="GNAT"/>
    <property type="match status" value="1"/>
</dbReference>
<dbReference type="EMBL" id="FUZV01000002">
    <property type="protein sequence ID" value="SKC80243.1"/>
    <property type="molecule type" value="Genomic_DNA"/>
</dbReference>
<dbReference type="GO" id="GO:0016747">
    <property type="term" value="F:acyltransferase activity, transferring groups other than amino-acyl groups"/>
    <property type="evidence" value="ECO:0007669"/>
    <property type="project" value="InterPro"/>
</dbReference>
<dbReference type="InterPro" id="IPR052523">
    <property type="entry name" value="Trichothecene_AcTrans"/>
</dbReference>
<dbReference type="Gene3D" id="3.40.630.30">
    <property type="match status" value="1"/>
</dbReference>
<dbReference type="InterPro" id="IPR000182">
    <property type="entry name" value="GNAT_dom"/>
</dbReference>
<name>A0A1T5LWJ0_9GAMM</name>
<sequence length="197" mass="21904">MNQPSIQIRSATPDEVPQAIAVIVAAFIQDPPARFAWPSPHDYLSTMPLATREFAGSSFTHGTAYVSADVRGAALWLPPGVEPDGESLDKMFRETAKREHLDDLLATFEQMEKSHPREAHWYLPQIGVDPNAQGHGIGAALMDHALARCDQEQALAYLEASKPQNIPFYERYGFEVISEIQIGSAPPVMPMLRRPRR</sequence>
<feature type="domain" description="N-acetyltransferase" evidence="1">
    <location>
        <begin position="6"/>
        <end position="194"/>
    </location>
</feature>
<evidence type="ECO:0000259" key="1">
    <source>
        <dbReference type="PROSITE" id="PS51186"/>
    </source>
</evidence>
<dbReference type="CDD" id="cd04301">
    <property type="entry name" value="NAT_SF"/>
    <property type="match status" value="1"/>
</dbReference>
<accession>A0A1T5LWJ0</accession>
<dbReference type="RefSeq" id="WP_079726235.1">
    <property type="nucleotide sequence ID" value="NZ_BMCL01000001.1"/>
</dbReference>
<dbReference type="SUPFAM" id="SSF55729">
    <property type="entry name" value="Acyl-CoA N-acyltransferases (Nat)"/>
    <property type="match status" value="1"/>
</dbReference>
<dbReference type="InterPro" id="IPR016181">
    <property type="entry name" value="Acyl_CoA_acyltransferase"/>
</dbReference>
<reference evidence="2 3" key="1">
    <citation type="submission" date="2017-02" db="EMBL/GenBank/DDBJ databases">
        <authorList>
            <person name="Peterson S.W."/>
        </authorList>
    </citation>
    <scope>NUCLEOTIDE SEQUENCE [LARGE SCALE GENOMIC DNA]</scope>
    <source>
        <strain evidence="2 3">P15</strain>
    </source>
</reference>
<organism evidence="2 3">
    <name type="scientific">Pseudoxanthomonas indica</name>
    <dbReference type="NCBI Taxonomy" id="428993"/>
    <lineage>
        <taxon>Bacteria</taxon>
        <taxon>Pseudomonadati</taxon>
        <taxon>Pseudomonadota</taxon>
        <taxon>Gammaproteobacteria</taxon>
        <taxon>Lysobacterales</taxon>
        <taxon>Lysobacteraceae</taxon>
        <taxon>Pseudoxanthomonas</taxon>
    </lineage>
</organism>
<evidence type="ECO:0000313" key="3">
    <source>
        <dbReference type="Proteomes" id="UP000190341"/>
    </source>
</evidence>
<keyword evidence="2" id="KW-0808">Transferase</keyword>